<name>A0A0V1C3F8_TRIBR</name>
<accession>A0A0V1C3F8</accession>
<evidence type="ECO:0000313" key="2">
    <source>
        <dbReference type="Proteomes" id="UP000054653"/>
    </source>
</evidence>
<dbReference type="AlphaFoldDB" id="A0A0V1C3F8"/>
<keyword evidence="2" id="KW-1185">Reference proteome</keyword>
<sequence length="74" mass="8406">MNAAVTCQDIYEQLEWLVGHLQLTAGKDYVGKWNHLAVAKCLLSAKINIASVCIGNSQFLELREEEQKRVMKTR</sequence>
<gene>
    <name evidence="1" type="ORF">T03_16865</name>
</gene>
<reference evidence="1 2" key="1">
    <citation type="submission" date="2015-01" db="EMBL/GenBank/DDBJ databases">
        <title>Evolution of Trichinella species and genotypes.</title>
        <authorList>
            <person name="Korhonen P.K."/>
            <person name="Edoardo P."/>
            <person name="Giuseppe L.R."/>
            <person name="Gasser R.B."/>
        </authorList>
    </citation>
    <scope>NUCLEOTIDE SEQUENCE [LARGE SCALE GENOMIC DNA]</scope>
    <source>
        <strain evidence="1">ISS120</strain>
    </source>
</reference>
<dbReference type="EMBL" id="JYDI01000874">
    <property type="protein sequence ID" value="KRY43828.1"/>
    <property type="molecule type" value="Genomic_DNA"/>
</dbReference>
<evidence type="ECO:0000313" key="1">
    <source>
        <dbReference type="EMBL" id="KRY43828.1"/>
    </source>
</evidence>
<organism evidence="1 2">
    <name type="scientific">Trichinella britovi</name>
    <name type="common">Parasitic roundworm</name>
    <dbReference type="NCBI Taxonomy" id="45882"/>
    <lineage>
        <taxon>Eukaryota</taxon>
        <taxon>Metazoa</taxon>
        <taxon>Ecdysozoa</taxon>
        <taxon>Nematoda</taxon>
        <taxon>Enoplea</taxon>
        <taxon>Dorylaimia</taxon>
        <taxon>Trichinellida</taxon>
        <taxon>Trichinellidae</taxon>
        <taxon>Trichinella</taxon>
    </lineage>
</organism>
<dbReference type="Proteomes" id="UP000054653">
    <property type="component" value="Unassembled WGS sequence"/>
</dbReference>
<protein>
    <submittedName>
        <fullName evidence="1">Uncharacterized protein</fullName>
    </submittedName>
</protein>
<comment type="caution">
    <text evidence="1">The sequence shown here is derived from an EMBL/GenBank/DDBJ whole genome shotgun (WGS) entry which is preliminary data.</text>
</comment>
<proteinExistence type="predicted"/>